<dbReference type="InterPro" id="IPR018649">
    <property type="entry name" value="SHOCT"/>
</dbReference>
<keyword evidence="4" id="KW-1185">Reference proteome</keyword>
<evidence type="ECO:0000259" key="1">
    <source>
        <dbReference type="Pfam" id="PF09851"/>
    </source>
</evidence>
<accession>A0ABV8HJY6</accession>
<dbReference type="Proteomes" id="UP001595765">
    <property type="component" value="Unassembled WGS sequence"/>
</dbReference>
<reference evidence="4" key="1">
    <citation type="journal article" date="2019" name="Int. J. Syst. Evol. Microbiol.">
        <title>The Global Catalogue of Microorganisms (GCM) 10K type strain sequencing project: providing services to taxonomists for standard genome sequencing and annotation.</title>
        <authorList>
            <consortium name="The Broad Institute Genomics Platform"/>
            <consortium name="The Broad Institute Genome Sequencing Center for Infectious Disease"/>
            <person name="Wu L."/>
            <person name="Ma J."/>
        </authorList>
    </citation>
    <scope>NUCLEOTIDE SEQUENCE [LARGE SCALE GENOMIC DNA]</scope>
    <source>
        <strain evidence="4">CGMCC 4.7237</strain>
    </source>
</reference>
<proteinExistence type="predicted"/>
<dbReference type="Pfam" id="PF14472">
    <property type="entry name" value="DUF4429"/>
    <property type="match status" value="1"/>
</dbReference>
<comment type="caution">
    <text evidence="3">The sequence shown here is derived from an EMBL/GenBank/DDBJ whole genome shotgun (WGS) entry which is preliminary data.</text>
</comment>
<evidence type="ECO:0000313" key="4">
    <source>
        <dbReference type="Proteomes" id="UP001595765"/>
    </source>
</evidence>
<feature type="domain" description="DUF4429" evidence="2">
    <location>
        <begin position="19"/>
        <end position="109"/>
    </location>
</feature>
<dbReference type="Pfam" id="PF09851">
    <property type="entry name" value="SHOCT"/>
    <property type="match status" value="1"/>
</dbReference>
<dbReference type="RefSeq" id="WP_386427188.1">
    <property type="nucleotide sequence ID" value="NZ_JBHSBB010000007.1"/>
</dbReference>
<sequence>MSGGMVDIIDVKGASGRIVFDGEQVTIFRGGLLGRPASEAAPHRLHISEIVAVGWRPAGLTRGFIRFETERGRGLARFGRDAAREAAQEGTVTFRARQQPGFAELKVAVERAVAAGRGDSPPADTAATTTEEIARLSHLVQSGAITQEEFRQAKSRLLGGG</sequence>
<gene>
    <name evidence="3" type="ORF">ACFO3J_06985</name>
</gene>
<organism evidence="3 4">
    <name type="scientific">Streptomyces polygonati</name>
    <dbReference type="NCBI Taxonomy" id="1617087"/>
    <lineage>
        <taxon>Bacteria</taxon>
        <taxon>Bacillati</taxon>
        <taxon>Actinomycetota</taxon>
        <taxon>Actinomycetes</taxon>
        <taxon>Kitasatosporales</taxon>
        <taxon>Streptomycetaceae</taxon>
        <taxon>Streptomyces</taxon>
    </lineage>
</organism>
<evidence type="ECO:0000259" key="2">
    <source>
        <dbReference type="Pfam" id="PF14472"/>
    </source>
</evidence>
<protein>
    <submittedName>
        <fullName evidence="3">DUF4429 domain-containing protein</fullName>
    </submittedName>
</protein>
<dbReference type="EMBL" id="JBHSBB010000007">
    <property type="protein sequence ID" value="MFC4031217.1"/>
    <property type="molecule type" value="Genomic_DNA"/>
</dbReference>
<evidence type="ECO:0000313" key="3">
    <source>
        <dbReference type="EMBL" id="MFC4031217.1"/>
    </source>
</evidence>
<name>A0ABV8HJY6_9ACTN</name>
<feature type="domain" description="SHOCT" evidence="1">
    <location>
        <begin position="131"/>
        <end position="158"/>
    </location>
</feature>
<dbReference type="InterPro" id="IPR027860">
    <property type="entry name" value="DUF4429"/>
</dbReference>